<comment type="subcellular location">
    <subcellularLocation>
        <location evidence="1">Cell membrane</location>
        <topology evidence="1">Multi-pass membrane protein</topology>
    </subcellularLocation>
</comment>
<protein>
    <submittedName>
        <fullName evidence="9">Type II secretion system F family protein</fullName>
    </submittedName>
</protein>
<evidence type="ECO:0000256" key="5">
    <source>
        <dbReference type="ARBA" id="ARBA00023136"/>
    </source>
</evidence>
<evidence type="ECO:0000256" key="4">
    <source>
        <dbReference type="ARBA" id="ARBA00022989"/>
    </source>
</evidence>
<dbReference type="PANTHER" id="PTHR35007:SF3">
    <property type="entry name" value="POSSIBLE CONSERVED ALANINE RICH MEMBRANE PROTEIN"/>
    <property type="match status" value="1"/>
</dbReference>
<dbReference type="RefSeq" id="WP_248167704.1">
    <property type="nucleotide sequence ID" value="NZ_JALNJA010000002.1"/>
</dbReference>
<dbReference type="Gene3D" id="1.20.81.30">
    <property type="entry name" value="Type II secretion system (T2SS), domain F"/>
    <property type="match status" value="1"/>
</dbReference>
<dbReference type="GO" id="GO:0005886">
    <property type="term" value="C:plasma membrane"/>
    <property type="evidence" value="ECO:0007669"/>
    <property type="project" value="UniProtKB-SubCell"/>
</dbReference>
<keyword evidence="3 7" id="KW-0812">Transmembrane</keyword>
<evidence type="ECO:0000256" key="6">
    <source>
        <dbReference type="SAM" id="MobiDB-lite"/>
    </source>
</evidence>
<organism evidence="9 10">
    <name type="scientific">Corynebacterium pygosceleis</name>
    <dbReference type="NCBI Taxonomy" id="2800406"/>
    <lineage>
        <taxon>Bacteria</taxon>
        <taxon>Bacillati</taxon>
        <taxon>Actinomycetota</taxon>
        <taxon>Actinomycetes</taxon>
        <taxon>Mycobacteriales</taxon>
        <taxon>Corynebacteriaceae</taxon>
        <taxon>Corynebacterium</taxon>
    </lineage>
</organism>
<evidence type="ECO:0000256" key="7">
    <source>
        <dbReference type="SAM" id="Phobius"/>
    </source>
</evidence>
<dbReference type="EMBL" id="JAPMKU010000002">
    <property type="protein sequence ID" value="MCX7468291.1"/>
    <property type="molecule type" value="Genomic_DNA"/>
</dbReference>
<dbReference type="InterPro" id="IPR018076">
    <property type="entry name" value="T2SS_GspF_dom"/>
</dbReference>
<reference evidence="9" key="1">
    <citation type="submission" date="2022-11" db="EMBL/GenBank/DDBJ databases">
        <title>Corynebacterium sp. isolated from Penguins.</title>
        <authorList>
            <person name="Sedlar K."/>
            <person name="Svec P."/>
        </authorList>
    </citation>
    <scope>NUCLEOTIDE SEQUENCE</scope>
    <source>
        <strain evidence="9">P7374</strain>
    </source>
</reference>
<dbReference type="Proteomes" id="UP001071478">
    <property type="component" value="Unassembled WGS sequence"/>
</dbReference>
<dbReference type="InterPro" id="IPR042094">
    <property type="entry name" value="T2SS_GspF_sf"/>
</dbReference>
<comment type="caution">
    <text evidence="9">The sequence shown here is derived from an EMBL/GenBank/DDBJ whole genome shotgun (WGS) entry which is preliminary data.</text>
</comment>
<evidence type="ECO:0000256" key="2">
    <source>
        <dbReference type="ARBA" id="ARBA00022475"/>
    </source>
</evidence>
<feature type="compositionally biased region" description="Basic and acidic residues" evidence="6">
    <location>
        <begin position="31"/>
        <end position="46"/>
    </location>
</feature>
<sequence>MIDPLIWATPPTLIPLAAALLCSAPGPARRIHTDTGHTPKQPRDRPAPASPLEVAADIELFAACTTAGLPVETAIRAVADTACPATAESWRRAGALIAVGAPVTDAWRILAQTRGIDDLARAALRSGDSGAAIVAGCERAVHRLREESADRATGTAERAGVLIALPLTLCFLPAFILLGLVPIVLSLGGQLLG</sequence>
<dbReference type="Pfam" id="PF00482">
    <property type="entry name" value="T2SSF"/>
    <property type="match status" value="1"/>
</dbReference>
<evidence type="ECO:0000256" key="1">
    <source>
        <dbReference type="ARBA" id="ARBA00004651"/>
    </source>
</evidence>
<feature type="region of interest" description="Disordered" evidence="6">
    <location>
        <begin position="29"/>
        <end position="49"/>
    </location>
</feature>
<proteinExistence type="predicted"/>
<dbReference type="PANTHER" id="PTHR35007">
    <property type="entry name" value="INTEGRAL MEMBRANE PROTEIN-RELATED"/>
    <property type="match status" value="1"/>
</dbReference>
<keyword evidence="5 7" id="KW-0472">Membrane</keyword>
<evidence type="ECO:0000313" key="9">
    <source>
        <dbReference type="EMBL" id="MCX7468291.1"/>
    </source>
</evidence>
<evidence type="ECO:0000313" key="10">
    <source>
        <dbReference type="Proteomes" id="UP001071478"/>
    </source>
</evidence>
<keyword evidence="4 7" id="KW-1133">Transmembrane helix</keyword>
<keyword evidence="2" id="KW-1003">Cell membrane</keyword>
<accession>A0A9Q4GII0</accession>
<gene>
    <name evidence="9" type="ORF">OS129_05275</name>
</gene>
<feature type="domain" description="Type II secretion system protein GspF" evidence="8">
    <location>
        <begin position="59"/>
        <end position="179"/>
    </location>
</feature>
<name>A0A9Q4GII0_9CORY</name>
<evidence type="ECO:0000259" key="8">
    <source>
        <dbReference type="Pfam" id="PF00482"/>
    </source>
</evidence>
<evidence type="ECO:0000256" key="3">
    <source>
        <dbReference type="ARBA" id="ARBA00022692"/>
    </source>
</evidence>
<feature type="transmembrane region" description="Helical" evidence="7">
    <location>
        <begin position="161"/>
        <end position="187"/>
    </location>
</feature>
<dbReference type="AlphaFoldDB" id="A0A9Q4GII0"/>